<gene>
    <name evidence="2" type="ORF">H1V43_05245</name>
</gene>
<evidence type="ECO:0000313" key="2">
    <source>
        <dbReference type="EMBL" id="MBA4860791.1"/>
    </source>
</evidence>
<evidence type="ECO:0000313" key="3">
    <source>
        <dbReference type="Proteomes" id="UP000586976"/>
    </source>
</evidence>
<dbReference type="AlphaFoldDB" id="A0A7W2HEH4"/>
<feature type="region of interest" description="Disordered" evidence="1">
    <location>
        <begin position="156"/>
        <end position="239"/>
    </location>
</feature>
<dbReference type="Proteomes" id="UP000586976">
    <property type="component" value="Unassembled WGS sequence"/>
</dbReference>
<keyword evidence="3" id="KW-1185">Reference proteome</keyword>
<reference evidence="2 3" key="1">
    <citation type="submission" date="2020-07" db="EMBL/GenBank/DDBJ databases">
        <title>Streptomyces isolated from Indian soil.</title>
        <authorList>
            <person name="Mandal S."/>
            <person name="Maiti P.K."/>
        </authorList>
    </citation>
    <scope>NUCLEOTIDE SEQUENCE [LARGE SCALE GENOMIC DNA]</scope>
    <source>
        <strain evidence="2 3">PSKA54</strain>
    </source>
</reference>
<comment type="caution">
    <text evidence="2">The sequence shown here is derived from an EMBL/GenBank/DDBJ whole genome shotgun (WGS) entry which is preliminary data.</text>
</comment>
<feature type="region of interest" description="Disordered" evidence="1">
    <location>
        <begin position="1"/>
        <end position="20"/>
    </location>
</feature>
<evidence type="ECO:0008006" key="4">
    <source>
        <dbReference type="Google" id="ProtNLM"/>
    </source>
</evidence>
<sequence length="239" mass="25859">MTTTDFRPTHVVPQDGLPAWETPDATRPTAALDALLPVQLVDRRGDWGRILCSNGWSGWVDGRLLVAVPQEPPAASSPLTRTADPRPLLSRVDDQLGRYRRATEELMTGRIDGEAFRKRTRGLRVGMVVDGESAWLYDAEHERWVYSDGAHLSTYATSGEPLGHEAEDEPAGGAETQSGMEWGGAAHPEAPVEATRAAGSEPVGTDEVDVRREPTRVIPPVTDGPAPPRDDRPGRGDAS</sequence>
<accession>A0A7W2HEH4</accession>
<protein>
    <recommendedName>
        <fullName evidence="4">SH3 domain-containing protein</fullName>
    </recommendedName>
</protein>
<proteinExistence type="predicted"/>
<evidence type="ECO:0000256" key="1">
    <source>
        <dbReference type="SAM" id="MobiDB-lite"/>
    </source>
</evidence>
<dbReference type="RefSeq" id="WP_181862859.1">
    <property type="nucleotide sequence ID" value="NZ_JACEQY010000003.1"/>
</dbReference>
<feature type="compositionally biased region" description="Basic and acidic residues" evidence="1">
    <location>
        <begin position="228"/>
        <end position="239"/>
    </location>
</feature>
<dbReference type="EMBL" id="JACEQY010000003">
    <property type="protein sequence ID" value="MBA4860791.1"/>
    <property type="molecule type" value="Genomic_DNA"/>
</dbReference>
<name>A0A7W2HEH4_9ACTN</name>
<organism evidence="2 3">
    <name type="scientific">Streptomyces himalayensis subsp. aureolus</name>
    <dbReference type="NCBI Taxonomy" id="2758039"/>
    <lineage>
        <taxon>Bacteria</taxon>
        <taxon>Bacillati</taxon>
        <taxon>Actinomycetota</taxon>
        <taxon>Actinomycetes</taxon>
        <taxon>Kitasatosporales</taxon>
        <taxon>Streptomycetaceae</taxon>
        <taxon>Streptomyces</taxon>
        <taxon>Streptomyces himalayensis</taxon>
    </lineage>
</organism>